<accession>A0A9P4I827</accession>
<reference evidence="4" key="1">
    <citation type="journal article" date="2020" name="Stud. Mycol.">
        <title>101 Dothideomycetes genomes: a test case for predicting lifestyles and emergence of pathogens.</title>
        <authorList>
            <person name="Haridas S."/>
            <person name="Albert R."/>
            <person name="Binder M."/>
            <person name="Bloem J."/>
            <person name="Labutti K."/>
            <person name="Salamov A."/>
            <person name="Andreopoulos B."/>
            <person name="Baker S."/>
            <person name="Barry K."/>
            <person name="Bills G."/>
            <person name="Bluhm B."/>
            <person name="Cannon C."/>
            <person name="Castanera R."/>
            <person name="Culley D."/>
            <person name="Daum C."/>
            <person name="Ezra D."/>
            <person name="Gonzalez J."/>
            <person name="Henrissat B."/>
            <person name="Kuo A."/>
            <person name="Liang C."/>
            <person name="Lipzen A."/>
            <person name="Lutzoni F."/>
            <person name="Magnuson J."/>
            <person name="Mondo S."/>
            <person name="Nolan M."/>
            <person name="Ohm R."/>
            <person name="Pangilinan J."/>
            <person name="Park H.-J."/>
            <person name="Ramirez L."/>
            <person name="Alfaro M."/>
            <person name="Sun H."/>
            <person name="Tritt A."/>
            <person name="Yoshinaga Y."/>
            <person name="Zwiers L.-H."/>
            <person name="Turgeon B."/>
            <person name="Goodwin S."/>
            <person name="Spatafora J."/>
            <person name="Crous P."/>
            <person name="Grigoriev I."/>
        </authorList>
    </citation>
    <scope>NUCLEOTIDE SEQUENCE</scope>
    <source>
        <strain evidence="4">CBS 133067</strain>
    </source>
</reference>
<keyword evidence="2" id="KW-0472">Membrane</keyword>
<feature type="compositionally biased region" description="Polar residues" evidence="1">
    <location>
        <begin position="47"/>
        <end position="67"/>
    </location>
</feature>
<name>A0A9P4I827_9PEZI</name>
<evidence type="ECO:0000313" key="4">
    <source>
        <dbReference type="EMBL" id="KAF2096740.1"/>
    </source>
</evidence>
<evidence type="ECO:0000256" key="1">
    <source>
        <dbReference type="SAM" id="MobiDB-lite"/>
    </source>
</evidence>
<dbReference type="AlphaFoldDB" id="A0A9P4I827"/>
<evidence type="ECO:0000313" key="5">
    <source>
        <dbReference type="Proteomes" id="UP000799772"/>
    </source>
</evidence>
<keyword evidence="3" id="KW-0732">Signal</keyword>
<sequence>MARFSNLSLVNLSSLLWIVSHISLAVALPQSHASLASAVSSPSISSVQTHESTAPTKSTAPTNSSQPRHAHGPQITNPGILAAIIVPLLVVLIIGVSLYTFCRARGRARDYEAKEIVTPTTSTHKDRNAFYDLGRNSCGAGYDSVSPLNPVYSDLDSPRSSTFREAWRHGHNRHVSIDSDACESLNMIGALPGSPRSDGRASSWSGRYTPVPGSGRTTPIHGRPRSKTPGSVSNISLPISNTGDSSDLAPMAWSADRIVSDGSDRATPTPTTPRMIHSPTVSFHDPHSQDIASLSPYYDPDVASRRMTIPLFLATPPSPESSNFASIGEAIATDGTKRTYDLPVVEESEHDGSHQSSRPQTMMSVTTIRSSVDTIRAEWREQLQQNIRASPEPDPIPGRNEE</sequence>
<dbReference type="EMBL" id="ML978129">
    <property type="protein sequence ID" value="KAF2096740.1"/>
    <property type="molecule type" value="Genomic_DNA"/>
</dbReference>
<organism evidence="4 5">
    <name type="scientific">Rhizodiscina lignyota</name>
    <dbReference type="NCBI Taxonomy" id="1504668"/>
    <lineage>
        <taxon>Eukaryota</taxon>
        <taxon>Fungi</taxon>
        <taxon>Dikarya</taxon>
        <taxon>Ascomycota</taxon>
        <taxon>Pezizomycotina</taxon>
        <taxon>Dothideomycetes</taxon>
        <taxon>Pleosporomycetidae</taxon>
        <taxon>Aulographales</taxon>
        <taxon>Rhizodiscinaceae</taxon>
        <taxon>Rhizodiscina</taxon>
    </lineage>
</organism>
<feature type="transmembrane region" description="Helical" evidence="2">
    <location>
        <begin position="80"/>
        <end position="101"/>
    </location>
</feature>
<feature type="signal peptide" evidence="3">
    <location>
        <begin position="1"/>
        <end position="27"/>
    </location>
</feature>
<protein>
    <submittedName>
        <fullName evidence="4">Uncharacterized protein</fullName>
    </submittedName>
</protein>
<evidence type="ECO:0000256" key="3">
    <source>
        <dbReference type="SAM" id="SignalP"/>
    </source>
</evidence>
<feature type="region of interest" description="Disordered" evidence="1">
    <location>
        <begin position="46"/>
        <end position="73"/>
    </location>
</feature>
<gene>
    <name evidence="4" type="ORF">NA57DRAFT_58633</name>
</gene>
<feature type="compositionally biased region" description="Polar residues" evidence="1">
    <location>
        <begin position="228"/>
        <end position="245"/>
    </location>
</feature>
<proteinExistence type="predicted"/>
<keyword evidence="2" id="KW-0812">Transmembrane</keyword>
<feature type="chain" id="PRO_5040451539" evidence="3">
    <location>
        <begin position="28"/>
        <end position="402"/>
    </location>
</feature>
<feature type="region of interest" description="Disordered" evidence="1">
    <location>
        <begin position="380"/>
        <end position="402"/>
    </location>
</feature>
<feature type="region of interest" description="Disordered" evidence="1">
    <location>
        <begin position="192"/>
        <end position="287"/>
    </location>
</feature>
<keyword evidence="5" id="KW-1185">Reference proteome</keyword>
<dbReference type="Proteomes" id="UP000799772">
    <property type="component" value="Unassembled WGS sequence"/>
</dbReference>
<keyword evidence="2" id="KW-1133">Transmembrane helix</keyword>
<comment type="caution">
    <text evidence="4">The sequence shown here is derived from an EMBL/GenBank/DDBJ whole genome shotgun (WGS) entry which is preliminary data.</text>
</comment>
<evidence type="ECO:0000256" key="2">
    <source>
        <dbReference type="SAM" id="Phobius"/>
    </source>
</evidence>